<proteinExistence type="predicted"/>
<organism evidence="1 2">
    <name type="scientific">Paramecium primaurelia</name>
    <dbReference type="NCBI Taxonomy" id="5886"/>
    <lineage>
        <taxon>Eukaryota</taxon>
        <taxon>Sar</taxon>
        <taxon>Alveolata</taxon>
        <taxon>Ciliophora</taxon>
        <taxon>Intramacronucleata</taxon>
        <taxon>Oligohymenophorea</taxon>
        <taxon>Peniculida</taxon>
        <taxon>Parameciidae</taxon>
        <taxon>Paramecium</taxon>
    </lineage>
</organism>
<dbReference type="PANTHER" id="PTHR33706:SF1">
    <property type="entry name" value="TPR REPEAT PROTEIN"/>
    <property type="match status" value="1"/>
</dbReference>
<keyword evidence="2" id="KW-1185">Reference proteome</keyword>
<comment type="caution">
    <text evidence="1">The sequence shown here is derived from an EMBL/GenBank/DDBJ whole genome shotgun (WGS) entry which is preliminary data.</text>
</comment>
<accession>A0A8S1MTQ6</accession>
<dbReference type="EMBL" id="CAJJDM010000073">
    <property type="protein sequence ID" value="CAD8083718.1"/>
    <property type="molecule type" value="Genomic_DNA"/>
</dbReference>
<reference evidence="1" key="1">
    <citation type="submission" date="2021-01" db="EMBL/GenBank/DDBJ databases">
        <authorList>
            <consortium name="Genoscope - CEA"/>
            <person name="William W."/>
        </authorList>
    </citation>
    <scope>NUCLEOTIDE SEQUENCE</scope>
</reference>
<name>A0A8S1MTQ6_PARPR</name>
<dbReference type="Proteomes" id="UP000688137">
    <property type="component" value="Unassembled WGS sequence"/>
</dbReference>
<gene>
    <name evidence="1" type="ORF">PPRIM_AZ9-3.1.T0700203</name>
</gene>
<protein>
    <submittedName>
        <fullName evidence="1">Uncharacterized protein</fullName>
    </submittedName>
</protein>
<dbReference type="AlphaFoldDB" id="A0A8S1MTQ6"/>
<sequence>MTDFQLYKRLFCFEQKGQEHGTINIEVEMWDQIKTQITKMKIQIIKTQDNEIIYLNDGIILRVQSLQDVINNPQNFTNLEQIQNLQWKKENEINMMKIVKSMAFWNGKVLKDVGGYFLDGLKQGFWREIIDNYWSQAEVYVFGEYYKNNKIGVWKYIFHNNIIGLGQYNYKGQRISKWIELSDKFSNRSQITYIGEYQNGQKIGLWEIWYKDYETKRNKQIGGGLYDQINSIKIGRWIENCNNFRDCSQVIYQGQYKNGKKVGRWDILYRNQQSEAFQQMQNYIIKITTKFSGGGSYDDQVQGDQIKIGSWIEISEEFYKWSQVTFQGEYKDGKRIGKWEIWFKDCHTNQKKLIGGGFYDEKSSTKIGKWIEQNLRFYYNSQVTWTGQYKNGQKVGRWDLIHEEQQIGGGLYKEDGDSEIKIGNWIELSHSYRDWSSVTYSGEYKEDKKVGRWDIWYKDWETKKNEQLGGGHYDEISSIKKGVWIELSDIFDRYSQVIYDGEYQNGKKVGIWMELEKKRWKLQEGFKKIKDINYGN</sequence>
<evidence type="ECO:0000313" key="2">
    <source>
        <dbReference type="Proteomes" id="UP000688137"/>
    </source>
</evidence>
<evidence type="ECO:0000313" key="1">
    <source>
        <dbReference type="EMBL" id="CAD8083718.1"/>
    </source>
</evidence>
<dbReference type="PANTHER" id="PTHR33706">
    <property type="entry name" value="MORN VARIANT REPEAT PROTEIN"/>
    <property type="match status" value="1"/>
</dbReference>